<dbReference type="OrthoDB" id="4774928at2"/>
<comment type="caution">
    <text evidence="1">The sequence shown here is derived from an EMBL/GenBank/DDBJ whole genome shotgun (WGS) entry which is preliminary data.</text>
</comment>
<proteinExistence type="predicted"/>
<dbReference type="EMBL" id="PJAF01000007">
    <property type="protein sequence ID" value="PKF69074.1"/>
    <property type="molecule type" value="Genomic_DNA"/>
</dbReference>
<name>A0A2N0X8Q4_9CORY</name>
<dbReference type="STRING" id="1121365.GCA_000375365_00050"/>
<evidence type="ECO:0000313" key="2">
    <source>
        <dbReference type="Proteomes" id="UP000233249"/>
    </source>
</evidence>
<gene>
    <name evidence="1" type="ORF">CXB45_03625</name>
</gene>
<accession>A0A2N0X8Q4</accession>
<dbReference type="Proteomes" id="UP000233249">
    <property type="component" value="Unassembled WGS sequence"/>
</dbReference>
<organism evidence="1 2">
    <name type="scientific">Corynebacterium mastitidis</name>
    <dbReference type="NCBI Taxonomy" id="161890"/>
    <lineage>
        <taxon>Bacteria</taxon>
        <taxon>Bacillati</taxon>
        <taxon>Actinomycetota</taxon>
        <taxon>Actinomycetes</taxon>
        <taxon>Mycobacteriales</taxon>
        <taxon>Corynebacteriaceae</taxon>
        <taxon>Corynebacterium</taxon>
    </lineage>
</organism>
<evidence type="ECO:0000313" key="1">
    <source>
        <dbReference type="EMBL" id="PKF69074.1"/>
    </source>
</evidence>
<sequence length="198" mass="21346">MLVMPGSPALVAPLAPRDEAARRLCALARRTARKYEGLPVHLVGSRDPRWFTAHTGSFRAWGAPQVRVGGGNYLPELVMRYVLAAAEVVEARDRLGHPREGVLTVVALDGSAGLTPRAPLSLLDGASWADQWCRDLLAGRHRSGERTGEEADAGRLRAAGVIEPALWCELAALTPRHACLVDADATAGVGRYVAEWWL</sequence>
<dbReference type="AlphaFoldDB" id="A0A2N0X8Q4"/>
<protein>
    <submittedName>
        <fullName evidence="1">Uncharacterized protein</fullName>
    </submittedName>
</protein>
<reference evidence="1 2" key="1">
    <citation type="submission" date="2017-12" db="EMBL/GenBank/DDBJ databases">
        <title>Corynebacterium mastitidis 16-1433 Genome.</title>
        <authorList>
            <person name="Gulvik C.A."/>
        </authorList>
    </citation>
    <scope>NUCLEOTIDE SEQUENCE [LARGE SCALE GENOMIC DNA]</scope>
    <source>
        <strain evidence="1 2">16-1433</strain>
    </source>
</reference>